<evidence type="ECO:0000259" key="8">
    <source>
        <dbReference type="Pfam" id="PF01266"/>
    </source>
</evidence>
<evidence type="ECO:0000256" key="3">
    <source>
        <dbReference type="ARBA" id="ARBA00022630"/>
    </source>
</evidence>
<dbReference type="InParanoid" id="A0A1J7INL9"/>
<dbReference type="Gene3D" id="3.30.9.10">
    <property type="entry name" value="D-Amino Acid Oxidase, subunit A, domain 2"/>
    <property type="match status" value="1"/>
</dbReference>
<sequence length="363" mass="38990">MAIIVVIGAGVSGLTTALELVKKGHTVTVVAKHMPGDYDIEYTSPWAGANVMPMAVEADSRWERNTWPVLKKLAEEVPAAGIHFQKTRVLRRKKDAVADDAVGPLYDDSLFSPNPWYATLFDDYRKLADDELPDDIIAGCEFTSVCMNTAVYLPWLVGQCVTLGAVFRRTVLKHISEAAVMSHTGSKADIVINASGLLACRLGGVMDSAVYPIRGQIVVVRNEAPIMLTTSSTDDGEEELLYTMTRAVGGGTILGGTYAKGNWDANPDPNIAIRIMKRAVEAQPELTGGKGIEALSVIRHGVGLRPGRTGGVRIEKEVIDGTPVVHNYGHAGWGYQGSYGCAEGVVELVDQIITENGIDGLKI</sequence>
<dbReference type="GO" id="GO:0019478">
    <property type="term" value="P:D-amino acid catabolic process"/>
    <property type="evidence" value="ECO:0007669"/>
    <property type="project" value="TreeGrafter"/>
</dbReference>
<reference evidence="9 10" key="1">
    <citation type="submission" date="2016-10" db="EMBL/GenBank/DDBJ databases">
        <title>Draft genome sequence of Coniochaeta ligniaria NRRL30616, a lignocellulolytic fungus for bioabatement of inhibitors in plant biomass hydrolysates.</title>
        <authorList>
            <consortium name="DOE Joint Genome Institute"/>
            <person name="Jimenez D.J."/>
            <person name="Hector R.E."/>
            <person name="Riley R."/>
            <person name="Sun H."/>
            <person name="Grigoriev I.V."/>
            <person name="Van Elsas J.D."/>
            <person name="Nichols N.N."/>
        </authorList>
    </citation>
    <scope>NUCLEOTIDE SEQUENCE [LARGE SCALE GENOMIC DNA]</scope>
    <source>
        <strain evidence="9 10">NRRL 30616</strain>
    </source>
</reference>
<dbReference type="GO" id="GO:0003884">
    <property type="term" value="F:D-amino-acid oxidase activity"/>
    <property type="evidence" value="ECO:0007669"/>
    <property type="project" value="InterPro"/>
</dbReference>
<evidence type="ECO:0000313" key="9">
    <source>
        <dbReference type="EMBL" id="OIW28787.1"/>
    </source>
</evidence>
<keyword evidence="3" id="KW-0285">Flavoprotein</keyword>
<protein>
    <submittedName>
        <fullName evidence="9">Nucleotide-binding domain-containing protein</fullName>
    </submittedName>
</protein>
<dbReference type="EMBL" id="KV875098">
    <property type="protein sequence ID" value="OIW28787.1"/>
    <property type="molecule type" value="Genomic_DNA"/>
</dbReference>
<dbReference type="GO" id="GO:0071949">
    <property type="term" value="F:FAD binding"/>
    <property type="evidence" value="ECO:0007669"/>
    <property type="project" value="InterPro"/>
</dbReference>
<keyword evidence="5" id="KW-0560">Oxidoreductase</keyword>
<dbReference type="PANTHER" id="PTHR11530">
    <property type="entry name" value="D-AMINO ACID OXIDASE"/>
    <property type="match status" value="1"/>
</dbReference>
<dbReference type="Proteomes" id="UP000182658">
    <property type="component" value="Unassembled WGS sequence"/>
</dbReference>
<evidence type="ECO:0000313" key="10">
    <source>
        <dbReference type="Proteomes" id="UP000182658"/>
    </source>
</evidence>
<dbReference type="SUPFAM" id="SSF54373">
    <property type="entry name" value="FAD-linked reductases, C-terminal domain"/>
    <property type="match status" value="1"/>
</dbReference>
<dbReference type="GO" id="GO:0005737">
    <property type="term" value="C:cytoplasm"/>
    <property type="evidence" value="ECO:0007669"/>
    <property type="project" value="TreeGrafter"/>
</dbReference>
<dbReference type="STRING" id="1408157.A0A1J7INL9"/>
<evidence type="ECO:0000256" key="7">
    <source>
        <dbReference type="SAM" id="SignalP"/>
    </source>
</evidence>
<dbReference type="Gene3D" id="3.40.50.720">
    <property type="entry name" value="NAD(P)-binding Rossmann-like Domain"/>
    <property type="match status" value="1"/>
</dbReference>
<evidence type="ECO:0000256" key="2">
    <source>
        <dbReference type="ARBA" id="ARBA00006730"/>
    </source>
</evidence>
<evidence type="ECO:0000256" key="4">
    <source>
        <dbReference type="ARBA" id="ARBA00022827"/>
    </source>
</evidence>
<dbReference type="PIRSF" id="PIRSF000189">
    <property type="entry name" value="D-aa_oxidase"/>
    <property type="match status" value="1"/>
</dbReference>
<gene>
    <name evidence="9" type="ORF">CONLIGDRAFT_715251</name>
</gene>
<dbReference type="AlphaFoldDB" id="A0A1J7INL9"/>
<evidence type="ECO:0000256" key="6">
    <source>
        <dbReference type="PIRSR" id="PIRSR000189-1"/>
    </source>
</evidence>
<dbReference type="InterPro" id="IPR006181">
    <property type="entry name" value="D-amino_acid_oxidase_CS"/>
</dbReference>
<dbReference type="PANTHER" id="PTHR11530:SF16">
    <property type="entry name" value="D-AMINO ACID OXIDASE (AFU_ORTHOLOGUE AFUA_5G11290)"/>
    <property type="match status" value="1"/>
</dbReference>
<feature type="binding site" evidence="6">
    <location>
        <begin position="43"/>
        <end position="44"/>
    </location>
    <ligand>
        <name>FAD</name>
        <dbReference type="ChEBI" id="CHEBI:57692"/>
    </ligand>
</feature>
<feature type="binding site" evidence="6">
    <location>
        <position position="305"/>
    </location>
    <ligand>
        <name>D-dopa</name>
        <dbReference type="ChEBI" id="CHEBI:149689"/>
    </ligand>
</feature>
<comment type="similarity">
    <text evidence="2">Belongs to the DAMOX/DASOX family.</text>
</comment>
<name>A0A1J7INL9_9PEZI</name>
<evidence type="ECO:0000256" key="5">
    <source>
        <dbReference type="ARBA" id="ARBA00023002"/>
    </source>
</evidence>
<keyword evidence="4 6" id="KW-0274">FAD</keyword>
<feature type="signal peptide" evidence="7">
    <location>
        <begin position="1"/>
        <end position="17"/>
    </location>
</feature>
<keyword evidence="10" id="KW-1185">Reference proteome</keyword>
<dbReference type="PROSITE" id="PS00677">
    <property type="entry name" value="DAO"/>
    <property type="match status" value="1"/>
</dbReference>
<dbReference type="OrthoDB" id="409956at2759"/>
<evidence type="ECO:0000256" key="1">
    <source>
        <dbReference type="ARBA" id="ARBA00001974"/>
    </source>
</evidence>
<organism evidence="9 10">
    <name type="scientific">Coniochaeta ligniaria NRRL 30616</name>
    <dbReference type="NCBI Taxonomy" id="1408157"/>
    <lineage>
        <taxon>Eukaryota</taxon>
        <taxon>Fungi</taxon>
        <taxon>Dikarya</taxon>
        <taxon>Ascomycota</taxon>
        <taxon>Pezizomycotina</taxon>
        <taxon>Sordariomycetes</taxon>
        <taxon>Sordariomycetidae</taxon>
        <taxon>Coniochaetales</taxon>
        <taxon>Coniochaetaceae</taxon>
        <taxon>Coniochaeta</taxon>
    </lineage>
</organism>
<dbReference type="SUPFAM" id="SSF51971">
    <property type="entry name" value="Nucleotide-binding domain"/>
    <property type="match status" value="1"/>
</dbReference>
<dbReference type="InterPro" id="IPR023209">
    <property type="entry name" value="DAO"/>
</dbReference>
<comment type="cofactor">
    <cofactor evidence="1 6">
        <name>FAD</name>
        <dbReference type="ChEBI" id="CHEBI:57692"/>
    </cofactor>
</comment>
<proteinExistence type="inferred from homology"/>
<keyword evidence="7" id="KW-0732">Signal</keyword>
<accession>A0A1J7INL9</accession>
<dbReference type="InterPro" id="IPR006076">
    <property type="entry name" value="FAD-dep_OxRdtase"/>
</dbReference>
<feature type="domain" description="FAD dependent oxidoreductase" evidence="8">
    <location>
        <begin position="4"/>
        <end position="348"/>
    </location>
</feature>
<feature type="binding site" evidence="6">
    <location>
        <position position="332"/>
    </location>
    <ligand>
        <name>D-dopa</name>
        <dbReference type="ChEBI" id="CHEBI:149689"/>
    </ligand>
</feature>
<feature type="chain" id="PRO_5013108819" evidence="7">
    <location>
        <begin position="18"/>
        <end position="363"/>
    </location>
</feature>
<dbReference type="Pfam" id="PF01266">
    <property type="entry name" value="DAO"/>
    <property type="match status" value="1"/>
</dbReference>